<dbReference type="PANTHER" id="PTHR10380:SF200">
    <property type="entry name" value="CUTICULAR PROTEIN 49AB-RELATED"/>
    <property type="match status" value="1"/>
</dbReference>
<feature type="compositionally biased region" description="Low complexity" evidence="3">
    <location>
        <begin position="98"/>
        <end position="114"/>
    </location>
</feature>
<evidence type="ECO:0000313" key="4">
    <source>
        <dbReference type="EnsemblMetazoa" id="AAEL029121-PA"/>
    </source>
</evidence>
<dbReference type="Pfam" id="PF00379">
    <property type="entry name" value="Chitin_bind_4"/>
    <property type="match status" value="1"/>
</dbReference>
<feature type="region of interest" description="Disordered" evidence="3">
    <location>
        <begin position="80"/>
        <end position="114"/>
    </location>
</feature>
<evidence type="ECO:0000313" key="5">
    <source>
        <dbReference type="Proteomes" id="UP000008820"/>
    </source>
</evidence>
<dbReference type="InterPro" id="IPR000618">
    <property type="entry name" value="Insect_cuticle"/>
</dbReference>
<evidence type="ECO:0000256" key="3">
    <source>
        <dbReference type="SAM" id="MobiDB-lite"/>
    </source>
</evidence>
<sequence>MLGVDHSVSQTLIADRSQRRIESALKIERNIRNAYREVFRMKCLIVFSLLTLGCAVAQDFNDGRYYPELLRGKFDDGQYRPDNGGAYRPGSAGGFVQRGSGASGNRRGSSGFSSANSANRFGSANGNRFVNSAQDKFVPVFAQAPTAVFAPVSSNFGASNNNRGFGNSGGFSASRSSQDGVKEDTRELNEDGYFYRFLTENNIEVAQTGRIENRGSESEVLRAKGFYEFVGDDGARYRVDYIADENGFQPSGEHLPTPPPIPEEIVRSLQLQSQG</sequence>
<dbReference type="GO" id="GO:0062129">
    <property type="term" value="C:chitin-based extracellular matrix"/>
    <property type="evidence" value="ECO:0007669"/>
    <property type="project" value="TreeGrafter"/>
</dbReference>
<accession>A0A903VWL7</accession>
<dbReference type="PROSITE" id="PS51155">
    <property type="entry name" value="CHIT_BIND_RR_2"/>
    <property type="match status" value="1"/>
</dbReference>
<dbReference type="Proteomes" id="UP000008820">
    <property type="component" value="Chromosome 2"/>
</dbReference>
<dbReference type="EnsemblMetazoa" id="AAEL029121-RA">
    <property type="protein sequence ID" value="AAEL029121-PA"/>
    <property type="gene ID" value="AAEL029121"/>
</dbReference>
<organism evidence="4 5">
    <name type="scientific">Aedes aegypti</name>
    <name type="common">Yellowfever mosquito</name>
    <name type="synonym">Culex aegypti</name>
    <dbReference type="NCBI Taxonomy" id="7159"/>
    <lineage>
        <taxon>Eukaryota</taxon>
        <taxon>Metazoa</taxon>
        <taxon>Ecdysozoa</taxon>
        <taxon>Arthropoda</taxon>
        <taxon>Hexapoda</taxon>
        <taxon>Insecta</taxon>
        <taxon>Pterygota</taxon>
        <taxon>Neoptera</taxon>
        <taxon>Endopterygota</taxon>
        <taxon>Diptera</taxon>
        <taxon>Nematocera</taxon>
        <taxon>Culicoidea</taxon>
        <taxon>Culicidae</taxon>
        <taxon>Culicinae</taxon>
        <taxon>Aedini</taxon>
        <taxon>Aedes</taxon>
        <taxon>Stegomyia</taxon>
    </lineage>
</organism>
<proteinExistence type="predicted"/>
<dbReference type="RefSeq" id="NP_001395185.1">
    <property type="nucleotide sequence ID" value="NM_001408256.1"/>
</dbReference>
<keyword evidence="5" id="KW-1185">Reference proteome</keyword>
<keyword evidence="1 2" id="KW-0193">Cuticle</keyword>
<dbReference type="PROSITE" id="PS00233">
    <property type="entry name" value="CHIT_BIND_RR_1"/>
    <property type="match status" value="1"/>
</dbReference>
<dbReference type="GeneID" id="5577603"/>
<name>A0A903VWL7_AEDAE</name>
<dbReference type="InterPro" id="IPR050468">
    <property type="entry name" value="Cuticle_Struct_Prot"/>
</dbReference>
<dbReference type="InterPro" id="IPR031311">
    <property type="entry name" value="CHIT_BIND_RR_consensus"/>
</dbReference>
<evidence type="ECO:0000256" key="2">
    <source>
        <dbReference type="PROSITE-ProRule" id="PRU00497"/>
    </source>
</evidence>
<dbReference type="AlphaFoldDB" id="A0A903VWL7"/>
<evidence type="ECO:0000256" key="1">
    <source>
        <dbReference type="ARBA" id="ARBA00022460"/>
    </source>
</evidence>
<dbReference type="GO" id="GO:0008010">
    <property type="term" value="F:structural constituent of chitin-based larval cuticle"/>
    <property type="evidence" value="ECO:0007669"/>
    <property type="project" value="TreeGrafter"/>
</dbReference>
<reference evidence="4 5" key="1">
    <citation type="submission" date="2017-06" db="EMBL/GenBank/DDBJ databases">
        <title>Aedes aegypti genome working group (AGWG) sequencing and assembly.</title>
        <authorList>
            <consortium name="Aedes aegypti Genome Working Group (AGWG)"/>
            <person name="Matthews B.J."/>
        </authorList>
    </citation>
    <scope>NUCLEOTIDE SEQUENCE [LARGE SCALE GENOMIC DNA]</scope>
    <source>
        <strain evidence="4 5">LVP_AGWG</strain>
    </source>
</reference>
<dbReference type="PANTHER" id="PTHR10380">
    <property type="entry name" value="CUTICLE PROTEIN"/>
    <property type="match status" value="1"/>
</dbReference>
<reference evidence="4" key="2">
    <citation type="submission" date="2022-10" db="UniProtKB">
        <authorList>
            <consortium name="EnsemblMetazoa"/>
        </authorList>
    </citation>
    <scope>IDENTIFICATION</scope>
    <source>
        <strain evidence="4">LVP_AGWG</strain>
    </source>
</reference>
<protein>
    <submittedName>
        <fullName evidence="4">Uncharacterized protein</fullName>
    </submittedName>
</protein>